<evidence type="ECO:0000256" key="2">
    <source>
        <dbReference type="ARBA" id="ARBA00022679"/>
    </source>
</evidence>
<accession>A0AAN9KGW2</accession>
<dbReference type="PROSITE" id="PS51683">
    <property type="entry name" value="SAM_OMT_II"/>
    <property type="match status" value="1"/>
</dbReference>
<dbReference type="InterPro" id="IPR036388">
    <property type="entry name" value="WH-like_DNA-bd_sf"/>
</dbReference>
<dbReference type="GO" id="GO:0032259">
    <property type="term" value="P:methylation"/>
    <property type="evidence" value="ECO:0007669"/>
    <property type="project" value="UniProtKB-KW"/>
</dbReference>
<dbReference type="InterPro" id="IPR036390">
    <property type="entry name" value="WH_DNA-bd_sf"/>
</dbReference>
<dbReference type="Proteomes" id="UP001367508">
    <property type="component" value="Unassembled WGS sequence"/>
</dbReference>
<sequence>MSTICTEDQLGRISRNQTSKNEACRSALILCMNQVFTAVLNGAVELNLFDIIAKETTRGSLMSASDITSKMPTQHSELPNRLERMLRMLASYSLLTCATRSNSDGSIERVYGVSPVGKYFVPDESRGNFASFIATSVHYIFGIEHVGGDMYKSVPHGDAMILRGVLHNWSNEKCLSLLRNCHKALPQNGKVIVVDYIVAEASDSDASKIVSMMDNLMLINHGSRERPTDEFETLSKLSGFSRFELVCNTFIGKGIMEFHK</sequence>
<feature type="domain" description="O-methyltransferase C-terminal" evidence="4">
    <location>
        <begin position="142"/>
        <end position="241"/>
    </location>
</feature>
<keyword evidence="3" id="KW-0949">S-adenosyl-L-methionine</keyword>
<evidence type="ECO:0008006" key="8">
    <source>
        <dbReference type="Google" id="ProtNLM"/>
    </source>
</evidence>
<evidence type="ECO:0000259" key="5">
    <source>
        <dbReference type="Pfam" id="PF08100"/>
    </source>
</evidence>
<dbReference type="FunFam" id="1.10.10.10:FF:000357">
    <property type="entry name" value="Caffeic acid 3-O-methyltransferase"/>
    <property type="match status" value="1"/>
</dbReference>
<keyword evidence="2" id="KW-0808">Transferase</keyword>
<dbReference type="InterPro" id="IPR029063">
    <property type="entry name" value="SAM-dependent_MTases_sf"/>
</dbReference>
<dbReference type="InterPro" id="IPR001077">
    <property type="entry name" value="COMT_C"/>
</dbReference>
<reference evidence="6 7" key="1">
    <citation type="submission" date="2024-01" db="EMBL/GenBank/DDBJ databases">
        <title>The genomes of 5 underutilized Papilionoideae crops provide insights into root nodulation and disease resistanc.</title>
        <authorList>
            <person name="Jiang F."/>
        </authorList>
    </citation>
    <scope>NUCLEOTIDE SEQUENCE [LARGE SCALE GENOMIC DNA]</scope>
    <source>
        <strain evidence="6">LVBAO_FW01</strain>
        <tissue evidence="6">Leaves</tissue>
    </source>
</reference>
<dbReference type="Pfam" id="PF08100">
    <property type="entry name" value="Dimerisation"/>
    <property type="match status" value="1"/>
</dbReference>
<evidence type="ECO:0000256" key="3">
    <source>
        <dbReference type="ARBA" id="ARBA00022691"/>
    </source>
</evidence>
<name>A0AAN9KGW2_CANGL</name>
<dbReference type="GO" id="GO:0008757">
    <property type="term" value="F:S-adenosylmethionine-dependent methyltransferase activity"/>
    <property type="evidence" value="ECO:0007669"/>
    <property type="project" value="UniProtKB-ARBA"/>
</dbReference>
<dbReference type="EMBL" id="JAYMYQ010000008">
    <property type="protein sequence ID" value="KAK7315489.1"/>
    <property type="molecule type" value="Genomic_DNA"/>
</dbReference>
<dbReference type="InterPro" id="IPR016461">
    <property type="entry name" value="COMT-like"/>
</dbReference>
<dbReference type="PANTHER" id="PTHR11746">
    <property type="entry name" value="O-METHYLTRANSFERASE"/>
    <property type="match status" value="1"/>
</dbReference>
<keyword evidence="7" id="KW-1185">Reference proteome</keyword>
<comment type="caution">
    <text evidence="6">The sequence shown here is derived from an EMBL/GenBank/DDBJ whole genome shotgun (WGS) entry which is preliminary data.</text>
</comment>
<dbReference type="SUPFAM" id="SSF46785">
    <property type="entry name" value="Winged helix' DNA-binding domain"/>
    <property type="match status" value="1"/>
</dbReference>
<dbReference type="Gene3D" id="1.10.10.10">
    <property type="entry name" value="Winged helix-like DNA-binding domain superfamily/Winged helix DNA-binding domain"/>
    <property type="match status" value="1"/>
</dbReference>
<keyword evidence="1" id="KW-0489">Methyltransferase</keyword>
<dbReference type="SUPFAM" id="SSF53335">
    <property type="entry name" value="S-adenosyl-L-methionine-dependent methyltransferases"/>
    <property type="match status" value="1"/>
</dbReference>
<evidence type="ECO:0000259" key="4">
    <source>
        <dbReference type="Pfam" id="PF00891"/>
    </source>
</evidence>
<dbReference type="InterPro" id="IPR012967">
    <property type="entry name" value="COMT_dimerisation"/>
</dbReference>
<organism evidence="6 7">
    <name type="scientific">Canavalia gladiata</name>
    <name type="common">Sword bean</name>
    <name type="synonym">Dolichos gladiatus</name>
    <dbReference type="NCBI Taxonomy" id="3824"/>
    <lineage>
        <taxon>Eukaryota</taxon>
        <taxon>Viridiplantae</taxon>
        <taxon>Streptophyta</taxon>
        <taxon>Embryophyta</taxon>
        <taxon>Tracheophyta</taxon>
        <taxon>Spermatophyta</taxon>
        <taxon>Magnoliopsida</taxon>
        <taxon>eudicotyledons</taxon>
        <taxon>Gunneridae</taxon>
        <taxon>Pentapetalae</taxon>
        <taxon>rosids</taxon>
        <taxon>fabids</taxon>
        <taxon>Fabales</taxon>
        <taxon>Fabaceae</taxon>
        <taxon>Papilionoideae</taxon>
        <taxon>50 kb inversion clade</taxon>
        <taxon>NPAAA clade</taxon>
        <taxon>indigoferoid/millettioid clade</taxon>
        <taxon>Phaseoleae</taxon>
        <taxon>Canavalia</taxon>
    </lineage>
</organism>
<protein>
    <recommendedName>
        <fullName evidence="8">Isoliquiritigenin 2'-O-methyltransferase</fullName>
    </recommendedName>
</protein>
<dbReference type="GO" id="GO:0046983">
    <property type="term" value="F:protein dimerization activity"/>
    <property type="evidence" value="ECO:0007669"/>
    <property type="project" value="InterPro"/>
</dbReference>
<evidence type="ECO:0000313" key="7">
    <source>
        <dbReference type="Proteomes" id="UP001367508"/>
    </source>
</evidence>
<feature type="domain" description="O-methyltransferase dimerisation" evidence="5">
    <location>
        <begin position="35"/>
        <end position="122"/>
    </location>
</feature>
<dbReference type="Pfam" id="PF00891">
    <property type="entry name" value="Methyltransf_2"/>
    <property type="match status" value="1"/>
</dbReference>
<dbReference type="AlphaFoldDB" id="A0AAN9KGW2"/>
<dbReference type="Gene3D" id="3.40.50.150">
    <property type="entry name" value="Vaccinia Virus protein VP39"/>
    <property type="match status" value="1"/>
</dbReference>
<dbReference type="GO" id="GO:0008171">
    <property type="term" value="F:O-methyltransferase activity"/>
    <property type="evidence" value="ECO:0007669"/>
    <property type="project" value="InterPro"/>
</dbReference>
<evidence type="ECO:0000256" key="1">
    <source>
        <dbReference type="ARBA" id="ARBA00022603"/>
    </source>
</evidence>
<evidence type="ECO:0000313" key="6">
    <source>
        <dbReference type="EMBL" id="KAK7315489.1"/>
    </source>
</evidence>
<proteinExistence type="predicted"/>
<gene>
    <name evidence="6" type="ORF">VNO77_34039</name>
</gene>